<organism evidence="3 4">
    <name type="scientific">Amycolatopsis plumensis</name>
    <dbReference type="NCBI Taxonomy" id="236508"/>
    <lineage>
        <taxon>Bacteria</taxon>
        <taxon>Bacillati</taxon>
        <taxon>Actinomycetota</taxon>
        <taxon>Actinomycetes</taxon>
        <taxon>Pseudonocardiales</taxon>
        <taxon>Pseudonocardiaceae</taxon>
        <taxon>Amycolatopsis</taxon>
    </lineage>
</organism>
<evidence type="ECO:0000313" key="4">
    <source>
        <dbReference type="Proteomes" id="UP001589535"/>
    </source>
</evidence>
<dbReference type="SUPFAM" id="SSF52540">
    <property type="entry name" value="P-loop containing nucleoside triphosphate hydrolases"/>
    <property type="match status" value="1"/>
</dbReference>
<name>A0ABV5U941_9PSEU</name>
<feature type="domain" description="AAA+ ATPase" evidence="2">
    <location>
        <begin position="100"/>
        <end position="248"/>
    </location>
</feature>
<dbReference type="PANTHER" id="PTHR10098">
    <property type="entry name" value="RAPSYN-RELATED"/>
    <property type="match status" value="1"/>
</dbReference>
<dbReference type="InterPro" id="IPR003593">
    <property type="entry name" value="AAA+_ATPase"/>
</dbReference>
<reference evidence="3 4" key="1">
    <citation type="submission" date="2024-09" db="EMBL/GenBank/DDBJ databases">
        <authorList>
            <person name="Sun Q."/>
            <person name="Mori K."/>
        </authorList>
    </citation>
    <scope>NUCLEOTIDE SEQUENCE [LARGE SCALE GENOMIC DNA]</scope>
    <source>
        <strain evidence="3 4">JCM 13852</strain>
    </source>
</reference>
<dbReference type="Pfam" id="PF13424">
    <property type="entry name" value="TPR_12"/>
    <property type="match status" value="1"/>
</dbReference>
<evidence type="ECO:0000259" key="2">
    <source>
        <dbReference type="SMART" id="SM00382"/>
    </source>
</evidence>
<keyword evidence="1" id="KW-1133">Transmembrane helix</keyword>
<keyword evidence="1" id="KW-0472">Membrane</keyword>
<dbReference type="RefSeq" id="WP_378199046.1">
    <property type="nucleotide sequence ID" value="NZ_JBHMBK010000022.1"/>
</dbReference>
<comment type="caution">
    <text evidence="3">The sequence shown here is derived from an EMBL/GenBank/DDBJ whole genome shotgun (WGS) entry which is preliminary data.</text>
</comment>
<dbReference type="Gene3D" id="1.25.40.10">
    <property type="entry name" value="Tetratricopeptide repeat domain"/>
    <property type="match status" value="2"/>
</dbReference>
<evidence type="ECO:0000313" key="3">
    <source>
        <dbReference type="EMBL" id="MFB9687906.1"/>
    </source>
</evidence>
<dbReference type="PANTHER" id="PTHR10098:SF108">
    <property type="entry name" value="TETRATRICOPEPTIDE REPEAT PROTEIN 28"/>
    <property type="match status" value="1"/>
</dbReference>
<proteinExistence type="predicted"/>
<feature type="transmembrane region" description="Helical" evidence="1">
    <location>
        <begin position="12"/>
        <end position="33"/>
    </location>
</feature>
<dbReference type="SMART" id="SM00028">
    <property type="entry name" value="TPR"/>
    <property type="match status" value="2"/>
</dbReference>
<dbReference type="SMART" id="SM00382">
    <property type="entry name" value="AAA"/>
    <property type="match status" value="1"/>
</dbReference>
<sequence length="836" mass="92021">MAARKWKRAVSLGVPVAVLVLFTATGIRFAWFADPARGAWPWIEAASWVVGMGVGIPSLVLLVLDRRKPSPSAAEPRRDPGMLDREGEVERLHALLSEEKAGVVTVVGVAGIGKSTLVEAVLKDLERTTPRPVVFRHTAAPDSRFDVRQLIADIRGRNVSSIVFGEDAAPLGALAAALENATRERIIIVIDDAQHLQPREDRRLDLQLTELLDRIDTDRRHRVTVVLVSTERLRAKTGDHHWLTERVSVSLPWLPRPDFDELLDRADLTKLRKKRRTLCEQLQGNPGCVRLMRARNLLSARKIGTEELLAPLGPKVTLNDLLRVTVNELSPPRQKVLYALAACGTSVDSETVAAVLAGVVPDIEVAAALNDLASSQLVGLADGQYYLPVSDPGTLLPPDGPEREDLLLRAAEELGNRRDVKPTGPGGLRLHFAQLEALVAAERYPEAFGVIDDMIEFLDRWNCGFMLFEQRKKLHGRLGHDFLEMANDNALGSLASAMGEFGDASAAFGRALVYADKLDQPEIRTGIRLDLAAMYWRDGNAESACNYYELARSDARSQGEAGFLARALLGLADCHRRWGQYDKAIGHAEAILAMADGVDAARRVRVSVRLARWYSETGDQHTARERLGQAQAAADGDQRLQVLCRDAEADRFLAKNLPDRAKEQALRAVDLALELEDPVAILQARTTLGMAYLRKDDPEKAAPHLEDAMRYRRPGRALIVLALHALVTQATAPDRAPTLFRQLAAQARARTGSDPRDFGAYDMLGFAICGVRLDTDENLGDAIEAFDRSRAITRGAEPLLQERRRFLVEKLQGYAGTDRLAPVLDALSGTRTRPPE</sequence>
<accession>A0ABV5U941</accession>
<dbReference type="InterPro" id="IPR027417">
    <property type="entry name" value="P-loop_NTPase"/>
</dbReference>
<protein>
    <submittedName>
        <fullName evidence="3">Tetratricopeptide repeat protein</fullName>
    </submittedName>
</protein>
<dbReference type="EMBL" id="JBHMBK010000022">
    <property type="protein sequence ID" value="MFB9687906.1"/>
    <property type="molecule type" value="Genomic_DNA"/>
</dbReference>
<feature type="transmembrane region" description="Helical" evidence="1">
    <location>
        <begin position="45"/>
        <end position="64"/>
    </location>
</feature>
<dbReference type="InterPro" id="IPR019734">
    <property type="entry name" value="TPR_rpt"/>
</dbReference>
<evidence type="ECO:0000256" key="1">
    <source>
        <dbReference type="SAM" id="Phobius"/>
    </source>
</evidence>
<dbReference type="Pfam" id="PF13401">
    <property type="entry name" value="AAA_22"/>
    <property type="match status" value="1"/>
</dbReference>
<keyword evidence="1" id="KW-0812">Transmembrane</keyword>
<dbReference type="Gene3D" id="3.40.50.300">
    <property type="entry name" value="P-loop containing nucleotide triphosphate hydrolases"/>
    <property type="match status" value="1"/>
</dbReference>
<dbReference type="InterPro" id="IPR049945">
    <property type="entry name" value="AAA_22"/>
</dbReference>
<dbReference type="Proteomes" id="UP001589535">
    <property type="component" value="Unassembled WGS sequence"/>
</dbReference>
<dbReference type="InterPro" id="IPR011990">
    <property type="entry name" value="TPR-like_helical_dom_sf"/>
</dbReference>
<keyword evidence="4" id="KW-1185">Reference proteome</keyword>
<gene>
    <name evidence="3" type="ORF">ACFFTO_27330</name>
</gene>
<dbReference type="SUPFAM" id="SSF48452">
    <property type="entry name" value="TPR-like"/>
    <property type="match status" value="1"/>
</dbReference>